<evidence type="ECO:0000313" key="3">
    <source>
        <dbReference type="EMBL" id="CAI0410904.1"/>
    </source>
</evidence>
<accession>A0AAV0JLT2</accession>
<protein>
    <recommendedName>
        <fullName evidence="2">Nodulin-like domain-containing protein</fullName>
    </recommendedName>
</protein>
<dbReference type="InterPro" id="IPR010658">
    <property type="entry name" value="Nodulin-like"/>
</dbReference>
<feature type="region of interest" description="Disordered" evidence="1">
    <location>
        <begin position="145"/>
        <end position="168"/>
    </location>
</feature>
<comment type="caution">
    <text evidence="3">The sequence shown here is derived from an EMBL/GenBank/DDBJ whole genome shotgun (WGS) entry which is preliminary data.</text>
</comment>
<reference evidence="3" key="1">
    <citation type="submission" date="2022-08" db="EMBL/GenBank/DDBJ databases">
        <authorList>
            <person name="Gutierrez-Valencia J."/>
        </authorList>
    </citation>
    <scope>NUCLEOTIDE SEQUENCE</scope>
</reference>
<feature type="region of interest" description="Disordered" evidence="1">
    <location>
        <begin position="60"/>
        <end position="104"/>
    </location>
</feature>
<dbReference type="EMBL" id="CAMGYJ010000005">
    <property type="protein sequence ID" value="CAI0410904.1"/>
    <property type="molecule type" value="Genomic_DNA"/>
</dbReference>
<dbReference type="AlphaFoldDB" id="A0AAV0JLT2"/>
<dbReference type="Proteomes" id="UP001154282">
    <property type="component" value="Unassembled WGS sequence"/>
</dbReference>
<evidence type="ECO:0000313" key="4">
    <source>
        <dbReference type="Proteomes" id="UP001154282"/>
    </source>
</evidence>
<feature type="compositionally biased region" description="Basic and acidic residues" evidence="1">
    <location>
        <begin position="76"/>
        <end position="104"/>
    </location>
</feature>
<evidence type="ECO:0000259" key="2">
    <source>
        <dbReference type="Pfam" id="PF06813"/>
    </source>
</evidence>
<proteinExistence type="predicted"/>
<evidence type="ECO:0000256" key="1">
    <source>
        <dbReference type="SAM" id="MobiDB-lite"/>
    </source>
</evidence>
<keyword evidence="4" id="KW-1185">Reference proteome</keyword>
<gene>
    <name evidence="3" type="ORF">LITE_LOCUS14944</name>
</gene>
<organism evidence="3 4">
    <name type="scientific">Linum tenue</name>
    <dbReference type="NCBI Taxonomy" id="586396"/>
    <lineage>
        <taxon>Eukaryota</taxon>
        <taxon>Viridiplantae</taxon>
        <taxon>Streptophyta</taxon>
        <taxon>Embryophyta</taxon>
        <taxon>Tracheophyta</taxon>
        <taxon>Spermatophyta</taxon>
        <taxon>Magnoliopsida</taxon>
        <taxon>eudicotyledons</taxon>
        <taxon>Gunneridae</taxon>
        <taxon>Pentapetalae</taxon>
        <taxon>rosids</taxon>
        <taxon>fabids</taxon>
        <taxon>Malpighiales</taxon>
        <taxon>Linaceae</taxon>
        <taxon>Linum</taxon>
    </lineage>
</organism>
<sequence>MSAAGATYMFGLYSADIKSSLGYDQTTLNLLSFFKDLGGNFRRRRGGKIAVVLEDGVPAAEQGGRLHDPPGAVQPRHADPVRRDDLRRRRDADGDRQSGPDWDLARVPEEIHQHVRLAGEHMELPGSGRVGFPVGDCPHPVQVPPAVDVHDDPPLLLRRPPPDRVQRPRRAVRCVDRDRVLLRSPMAAPFRDHIGDLRAQVLLHALQLRVRRQRPGRTCSTSGSRGICTTRRRGSSWRRWVGSGSRVRT</sequence>
<name>A0AAV0JLT2_9ROSI</name>
<feature type="domain" description="Nodulin-like" evidence="2">
    <location>
        <begin position="1"/>
        <end position="41"/>
    </location>
</feature>
<dbReference type="Pfam" id="PF06813">
    <property type="entry name" value="Nodulin-like"/>
    <property type="match status" value="1"/>
</dbReference>